<reference evidence="8 9" key="1">
    <citation type="submission" date="2019-07" db="EMBL/GenBank/DDBJ databases">
        <title>Ln-dependent methylotrophs.</title>
        <authorList>
            <person name="Tani A."/>
        </authorList>
    </citation>
    <scope>NUCLEOTIDE SEQUENCE [LARGE SCALE GENOMIC DNA]</scope>
    <source>
        <strain evidence="8 9">SM12</strain>
    </source>
</reference>
<keyword evidence="5" id="KW-0804">Transcription</keyword>
<dbReference type="Proteomes" id="UP000316801">
    <property type="component" value="Unassembled WGS sequence"/>
</dbReference>
<dbReference type="RefSeq" id="WP_143127194.1">
    <property type="nucleotide sequence ID" value="NZ_VJMG01000070.1"/>
</dbReference>
<evidence type="ECO:0000256" key="1">
    <source>
        <dbReference type="ARBA" id="ARBA00005230"/>
    </source>
</evidence>
<evidence type="ECO:0000256" key="4">
    <source>
        <dbReference type="ARBA" id="ARBA00023015"/>
    </source>
</evidence>
<comment type="caution">
    <text evidence="8">The sequence shown here is derived from an EMBL/GenBank/DDBJ whole genome shotgun (WGS) entry which is preliminary data.</text>
</comment>
<sequence>MARFSVYRSEDRDILLIDLQANILDVLRTRVVVPLYRIETMSWAMGRMNPRFDIDGHRYVMATQRMAAINVSQLGPLLDDLSHRADDITAATDFLFQGF</sequence>
<keyword evidence="4" id="KW-0805">Transcription regulation</keyword>
<dbReference type="AlphaFoldDB" id="A0A549SZQ7"/>
<accession>A0A549SZQ7</accession>
<dbReference type="InterPro" id="IPR011067">
    <property type="entry name" value="Plasmid_toxin/cell-grow_inhib"/>
</dbReference>
<evidence type="ECO:0000256" key="6">
    <source>
        <dbReference type="ARBA" id="ARBA00029628"/>
    </source>
</evidence>
<dbReference type="EMBL" id="VJMG01000070">
    <property type="protein sequence ID" value="TRL35038.1"/>
    <property type="molecule type" value="Genomic_DNA"/>
</dbReference>
<comment type="similarity">
    <text evidence="1">Belongs to the CcdB toxin family.</text>
</comment>
<evidence type="ECO:0000256" key="7">
    <source>
        <dbReference type="ARBA" id="ARBA00033135"/>
    </source>
</evidence>
<evidence type="ECO:0000256" key="5">
    <source>
        <dbReference type="ARBA" id="ARBA00023163"/>
    </source>
</evidence>
<evidence type="ECO:0000256" key="2">
    <source>
        <dbReference type="ARBA" id="ARBA00015075"/>
    </source>
</evidence>
<gene>
    <name evidence="8" type="ORF">FNA46_21125</name>
</gene>
<dbReference type="GO" id="GO:0008657">
    <property type="term" value="F:DNA topoisomerase type II (double strand cut, ATP-hydrolyzing) inhibitor activity"/>
    <property type="evidence" value="ECO:0007669"/>
    <property type="project" value="InterPro"/>
</dbReference>
<dbReference type="GO" id="GO:0006276">
    <property type="term" value="P:plasmid maintenance"/>
    <property type="evidence" value="ECO:0007669"/>
    <property type="project" value="InterPro"/>
</dbReference>
<name>A0A549SZQ7_9HYPH</name>
<protein>
    <recommendedName>
        <fullName evidence="2">Toxin CcdB</fullName>
    </recommendedName>
    <alternativeName>
        <fullName evidence="7">Cytotoxic protein CcdB</fullName>
    </alternativeName>
    <alternativeName>
        <fullName evidence="6">Protein LetD</fullName>
    </alternativeName>
</protein>
<evidence type="ECO:0000313" key="9">
    <source>
        <dbReference type="Proteomes" id="UP000316801"/>
    </source>
</evidence>
<organism evidence="8 9">
    <name type="scientific">Rhizobium straminoryzae</name>
    <dbReference type="NCBI Taxonomy" id="1387186"/>
    <lineage>
        <taxon>Bacteria</taxon>
        <taxon>Pseudomonadati</taxon>
        <taxon>Pseudomonadota</taxon>
        <taxon>Alphaproteobacteria</taxon>
        <taxon>Hyphomicrobiales</taxon>
        <taxon>Rhizobiaceae</taxon>
        <taxon>Rhizobium/Agrobacterium group</taxon>
        <taxon>Rhizobium</taxon>
    </lineage>
</organism>
<proteinExistence type="inferred from homology"/>
<dbReference type="Pfam" id="PF01845">
    <property type="entry name" value="CcdB"/>
    <property type="match status" value="1"/>
</dbReference>
<keyword evidence="3" id="KW-0678">Repressor</keyword>
<keyword evidence="9" id="KW-1185">Reference proteome</keyword>
<evidence type="ECO:0000256" key="3">
    <source>
        <dbReference type="ARBA" id="ARBA00022491"/>
    </source>
</evidence>
<dbReference type="SUPFAM" id="SSF50118">
    <property type="entry name" value="Cell growth inhibitor/plasmid maintenance toxic component"/>
    <property type="match status" value="1"/>
</dbReference>
<dbReference type="Gene3D" id="2.30.30.110">
    <property type="match status" value="1"/>
</dbReference>
<dbReference type="InterPro" id="IPR002712">
    <property type="entry name" value="CcdB"/>
</dbReference>
<evidence type="ECO:0000313" key="8">
    <source>
        <dbReference type="EMBL" id="TRL35038.1"/>
    </source>
</evidence>